<dbReference type="InterPro" id="IPR011008">
    <property type="entry name" value="Dimeric_a/b-barrel"/>
</dbReference>
<dbReference type="Pfam" id="PF01037">
    <property type="entry name" value="AsnC_trans_reg"/>
    <property type="match status" value="1"/>
</dbReference>
<feature type="domain" description="Transcription regulator AsnC/Lrp ligand binding" evidence="1">
    <location>
        <begin position="6"/>
        <end position="76"/>
    </location>
</feature>
<comment type="caution">
    <text evidence="2">The sequence shown here is derived from an EMBL/GenBank/DDBJ whole genome shotgun (WGS) entry which is preliminary data.</text>
</comment>
<dbReference type="AlphaFoldDB" id="A0A7C6E9D6"/>
<name>A0A7C6E9D6_UNCW3</name>
<evidence type="ECO:0000259" key="1">
    <source>
        <dbReference type="Pfam" id="PF01037"/>
    </source>
</evidence>
<organism evidence="2">
    <name type="scientific">candidate division WOR-3 bacterium</name>
    <dbReference type="NCBI Taxonomy" id="2052148"/>
    <lineage>
        <taxon>Bacteria</taxon>
        <taxon>Bacteria division WOR-3</taxon>
    </lineage>
</organism>
<accession>A0A7C6E9D6</accession>
<sequence length="87" mass="9365">METGYVLINCTPGKTSEVYKKLKDIPAVVHVEMILGPWDLLATVQGSDVSYIGVIVGEKIQKLAGVEKTTTCIAIKVDEAQLGGLIY</sequence>
<proteinExistence type="predicted"/>
<dbReference type="EMBL" id="DTLI01000020">
    <property type="protein sequence ID" value="HHS51394.1"/>
    <property type="molecule type" value="Genomic_DNA"/>
</dbReference>
<dbReference type="Gene3D" id="3.30.70.920">
    <property type="match status" value="1"/>
</dbReference>
<reference evidence="2" key="1">
    <citation type="journal article" date="2020" name="mSystems">
        <title>Genome- and Community-Level Interaction Insights into Carbon Utilization and Element Cycling Functions of Hydrothermarchaeota in Hydrothermal Sediment.</title>
        <authorList>
            <person name="Zhou Z."/>
            <person name="Liu Y."/>
            <person name="Xu W."/>
            <person name="Pan J."/>
            <person name="Luo Z.H."/>
            <person name="Li M."/>
        </authorList>
    </citation>
    <scope>NUCLEOTIDE SEQUENCE [LARGE SCALE GENOMIC DNA]</scope>
    <source>
        <strain evidence="2">SpSt-876</strain>
    </source>
</reference>
<gene>
    <name evidence="2" type="ORF">ENW73_00800</name>
</gene>
<protein>
    <submittedName>
        <fullName evidence="2">Lrp/AsnC family transcriptional regulator</fullName>
    </submittedName>
</protein>
<dbReference type="InterPro" id="IPR019887">
    <property type="entry name" value="Tscrpt_reg_AsnC/Lrp_C"/>
</dbReference>
<evidence type="ECO:0000313" key="2">
    <source>
        <dbReference type="EMBL" id="HHS51394.1"/>
    </source>
</evidence>
<dbReference type="SUPFAM" id="SSF54909">
    <property type="entry name" value="Dimeric alpha+beta barrel"/>
    <property type="match status" value="1"/>
</dbReference>